<dbReference type="AlphaFoldDB" id="A0A1X1RBH2"/>
<feature type="transmembrane region" description="Helical" evidence="1">
    <location>
        <begin position="58"/>
        <end position="75"/>
    </location>
</feature>
<feature type="transmembrane region" description="Helical" evidence="1">
    <location>
        <begin position="81"/>
        <end position="102"/>
    </location>
</feature>
<keyword evidence="1" id="KW-1133">Transmembrane helix</keyword>
<dbReference type="EMBL" id="LQOJ01000040">
    <property type="protein sequence ID" value="ORV02682.1"/>
    <property type="molecule type" value="Genomic_DNA"/>
</dbReference>
<comment type="caution">
    <text evidence="2">The sequence shown here is derived from an EMBL/GenBank/DDBJ whole genome shotgun (WGS) entry which is preliminary data.</text>
</comment>
<protein>
    <recommendedName>
        <fullName evidence="4">DUF2628 domain-containing protein</fullName>
    </recommendedName>
</protein>
<keyword evidence="3" id="KW-1185">Reference proteome</keyword>
<keyword evidence="1" id="KW-0472">Membrane</keyword>
<dbReference type="STRING" id="1793.AWC04_11810"/>
<evidence type="ECO:0000313" key="3">
    <source>
        <dbReference type="Proteomes" id="UP000193484"/>
    </source>
</evidence>
<accession>A0A1X1RBH2</accession>
<reference evidence="2 3" key="1">
    <citation type="submission" date="2016-01" db="EMBL/GenBank/DDBJ databases">
        <title>The new phylogeny of the genus Mycobacterium.</title>
        <authorList>
            <person name="Tarcisio F."/>
            <person name="Conor M."/>
            <person name="Antonella G."/>
            <person name="Elisabetta G."/>
            <person name="Giulia F.S."/>
            <person name="Sara T."/>
            <person name="Anna F."/>
            <person name="Clotilde B."/>
            <person name="Roberto B."/>
            <person name="Veronica D.S."/>
            <person name="Fabio R."/>
            <person name="Monica P."/>
            <person name="Olivier J."/>
            <person name="Enrico T."/>
            <person name="Nicola S."/>
        </authorList>
    </citation>
    <scope>NUCLEOTIDE SEQUENCE [LARGE SCALE GENOMIC DNA]</scope>
    <source>
        <strain evidence="2 3">DSM 44179</strain>
    </source>
</reference>
<evidence type="ECO:0008006" key="4">
    <source>
        <dbReference type="Google" id="ProtNLM"/>
    </source>
</evidence>
<evidence type="ECO:0000313" key="2">
    <source>
        <dbReference type="EMBL" id="ORV02682.1"/>
    </source>
</evidence>
<feature type="transmembrane region" description="Helical" evidence="1">
    <location>
        <begin position="33"/>
        <end position="51"/>
    </location>
</feature>
<sequence length="124" mass="13910">MWQYRFDFYDRYGAPSSPSARAALARLTLAPRLTMKVNVWGFLFAALYFFVKGMWRKGLTLLAINLTIPLVLSAAEWPAALGQLGNLVTGVTAMLTANYAYYLHVVAHSRSWNPLEGLGRRIDV</sequence>
<dbReference type="InterPro" id="IPR024399">
    <property type="entry name" value="DUF2628"/>
</dbReference>
<keyword evidence="1" id="KW-0812">Transmembrane</keyword>
<proteinExistence type="predicted"/>
<name>A0A1X1RBH2_MYCFA</name>
<dbReference type="Proteomes" id="UP000193484">
    <property type="component" value="Unassembled WGS sequence"/>
</dbReference>
<evidence type="ECO:0000256" key="1">
    <source>
        <dbReference type="SAM" id="Phobius"/>
    </source>
</evidence>
<gene>
    <name evidence="2" type="ORF">AWC04_11810</name>
</gene>
<dbReference type="Pfam" id="PF10947">
    <property type="entry name" value="DUF2628"/>
    <property type="match status" value="1"/>
</dbReference>
<organism evidence="2 3">
    <name type="scientific">Mycolicibacterium fallax</name>
    <name type="common">Mycobacterium fallax</name>
    <dbReference type="NCBI Taxonomy" id="1793"/>
    <lineage>
        <taxon>Bacteria</taxon>
        <taxon>Bacillati</taxon>
        <taxon>Actinomycetota</taxon>
        <taxon>Actinomycetes</taxon>
        <taxon>Mycobacteriales</taxon>
        <taxon>Mycobacteriaceae</taxon>
        <taxon>Mycolicibacterium</taxon>
    </lineage>
</organism>
<dbReference type="OrthoDB" id="4727912at2"/>